<keyword evidence="2" id="KW-1185">Reference proteome</keyword>
<evidence type="ECO:0000313" key="1">
    <source>
        <dbReference type="EMBL" id="KAK1394395.1"/>
    </source>
</evidence>
<reference evidence="1" key="1">
    <citation type="submission" date="2023-02" db="EMBL/GenBank/DDBJ databases">
        <title>Genome of toxic invasive species Heracleum sosnowskyi carries increased number of genes despite the absence of recent whole-genome duplications.</title>
        <authorList>
            <person name="Schelkunov M."/>
            <person name="Shtratnikova V."/>
            <person name="Makarenko M."/>
            <person name="Klepikova A."/>
            <person name="Omelchenko D."/>
            <person name="Novikova G."/>
            <person name="Obukhova E."/>
            <person name="Bogdanov V."/>
            <person name="Penin A."/>
            <person name="Logacheva M."/>
        </authorList>
    </citation>
    <scope>NUCLEOTIDE SEQUENCE</scope>
    <source>
        <strain evidence="1">Hsosn_3</strain>
        <tissue evidence="1">Leaf</tissue>
    </source>
</reference>
<gene>
    <name evidence="1" type="ORF">POM88_013451</name>
</gene>
<protein>
    <submittedName>
        <fullName evidence="1">Uncharacterized protein</fullName>
    </submittedName>
</protein>
<evidence type="ECO:0000313" key="2">
    <source>
        <dbReference type="Proteomes" id="UP001237642"/>
    </source>
</evidence>
<dbReference type="Proteomes" id="UP001237642">
    <property type="component" value="Unassembled WGS sequence"/>
</dbReference>
<name>A0AAD8MY46_9APIA</name>
<comment type="caution">
    <text evidence="1">The sequence shown here is derived from an EMBL/GenBank/DDBJ whole genome shotgun (WGS) entry which is preliminary data.</text>
</comment>
<sequence length="131" mass="15162">MYGDRTTKNPNWKLGEMQEEYKRVLKVNICEVKYCMVRQKALSVVSDVIVEHYAKLRSYIFLKRVLYWAGSKIYKNPNCIIDPLRSSFLRSAPATGNLITEELSWNNLSISCPEHAISLLPQACWHLQVVV</sequence>
<dbReference type="AlphaFoldDB" id="A0AAD8MY46"/>
<organism evidence="1 2">
    <name type="scientific">Heracleum sosnowskyi</name>
    <dbReference type="NCBI Taxonomy" id="360622"/>
    <lineage>
        <taxon>Eukaryota</taxon>
        <taxon>Viridiplantae</taxon>
        <taxon>Streptophyta</taxon>
        <taxon>Embryophyta</taxon>
        <taxon>Tracheophyta</taxon>
        <taxon>Spermatophyta</taxon>
        <taxon>Magnoliopsida</taxon>
        <taxon>eudicotyledons</taxon>
        <taxon>Gunneridae</taxon>
        <taxon>Pentapetalae</taxon>
        <taxon>asterids</taxon>
        <taxon>campanulids</taxon>
        <taxon>Apiales</taxon>
        <taxon>Apiaceae</taxon>
        <taxon>Apioideae</taxon>
        <taxon>apioid superclade</taxon>
        <taxon>Tordylieae</taxon>
        <taxon>Tordyliinae</taxon>
        <taxon>Heracleum</taxon>
    </lineage>
</organism>
<dbReference type="EMBL" id="JAUIZM010000003">
    <property type="protein sequence ID" value="KAK1394395.1"/>
    <property type="molecule type" value="Genomic_DNA"/>
</dbReference>
<accession>A0AAD8MY46</accession>
<proteinExistence type="predicted"/>
<reference evidence="1" key="2">
    <citation type="submission" date="2023-05" db="EMBL/GenBank/DDBJ databases">
        <authorList>
            <person name="Schelkunov M.I."/>
        </authorList>
    </citation>
    <scope>NUCLEOTIDE SEQUENCE</scope>
    <source>
        <strain evidence="1">Hsosn_3</strain>
        <tissue evidence="1">Leaf</tissue>
    </source>
</reference>